<evidence type="ECO:0000313" key="13">
    <source>
        <dbReference type="EMBL" id="ALC47858.1"/>
    </source>
</evidence>
<comment type="subcellular location">
    <subcellularLocation>
        <location evidence="1 9">Endoplasmic reticulum membrane</location>
        <topology evidence="1 9">Multi-pass membrane protein</topology>
    </subcellularLocation>
</comment>
<evidence type="ECO:0000256" key="6">
    <source>
        <dbReference type="ARBA" id="ARBA00022989"/>
    </source>
</evidence>
<evidence type="ECO:0000256" key="8">
    <source>
        <dbReference type="ARBA" id="ARBA00023315"/>
    </source>
</evidence>
<keyword evidence="14" id="KW-1185">Reference proteome</keyword>
<evidence type="ECO:0000256" key="7">
    <source>
        <dbReference type="ARBA" id="ARBA00023136"/>
    </source>
</evidence>
<evidence type="ECO:0000256" key="10">
    <source>
        <dbReference type="PIRSR" id="PIRSR000439-1"/>
    </source>
</evidence>
<evidence type="ECO:0000256" key="1">
    <source>
        <dbReference type="ARBA" id="ARBA00004477"/>
    </source>
</evidence>
<evidence type="ECO:0000256" key="4">
    <source>
        <dbReference type="ARBA" id="ARBA00022692"/>
    </source>
</evidence>
<dbReference type="AlphaFoldDB" id="A0A0M4EKS4"/>
<evidence type="ECO:0000256" key="9">
    <source>
        <dbReference type="PIRNR" id="PIRNR000439"/>
    </source>
</evidence>
<sequence length="566" mass="66460">MAAESQAKRMEESQQLQFVREKLLAFQKKMIGDVEQRMSCLIQDVMLDIQQQQLRQQFDNSTDRTSAGNGNIWHNRQPQTANGKSAESDISDSPNLQSDAAAQNETTPASKQHNNEKEKQQQQQKQQRRGLPDKVFAFRESYLTALLQVEHMRTIYNIFYTILVLFFLNVICYDYFVEGHINFAFDTFNGGLKRLHYVMGIWLLEHIFVLLLFYAFRGWAIMRAKLQTHNSLQRFWSHSSLIMYISAQLVFGYVSTSLCLKLNLPFVSACVLLLESTRLLMKMHAFVRYNAARVLAGKLKTDNEPCPAPMPSLQSYVYFLFAPTLIYRDSYPRTTHIRWKFALCRLLEMVAVAFLYAFIHERHIHEHFHLFGKEPMGASQLIVKLFGMMLPSAIIFLCGFYMILHSWLNFTSELLRFGDRMFYKDWWTSHTYDTYYRNWNVVVHDWLYEYVYKDCYKYICKGSKTASSLLVFMISALVHEQVLGFALQMFFPVMFVFFGVVGVALVFLMRRAPKTLGNIFLWFSLILGNGMLISLYAMEYYAKRNCELSYKHWTDYVTPALWRCYH</sequence>
<dbReference type="GO" id="GO:0008374">
    <property type="term" value="F:O-acyltransferase activity"/>
    <property type="evidence" value="ECO:0007669"/>
    <property type="project" value="InterPro"/>
</dbReference>
<dbReference type="InterPro" id="IPR014371">
    <property type="entry name" value="Oat_ACAT_DAG_ARE"/>
</dbReference>
<protein>
    <recommendedName>
        <fullName evidence="9">O-acyltransferase</fullName>
    </recommendedName>
</protein>
<feature type="region of interest" description="Disordered" evidence="11">
    <location>
        <begin position="57"/>
        <end position="130"/>
    </location>
</feature>
<keyword evidence="5 9" id="KW-0256">Endoplasmic reticulum</keyword>
<keyword evidence="7 9" id="KW-0472">Membrane</keyword>
<dbReference type="GO" id="GO:0005789">
    <property type="term" value="C:endoplasmic reticulum membrane"/>
    <property type="evidence" value="ECO:0007669"/>
    <property type="project" value="UniProtKB-SubCell"/>
</dbReference>
<dbReference type="Proteomes" id="UP000494163">
    <property type="component" value="Chromosome 3R"/>
</dbReference>
<accession>A0A0M4EKS4</accession>
<comment type="similarity">
    <text evidence="2 9">Belongs to the membrane-bound acyltransferase family. Sterol o-acyltransferase subfamily.</text>
</comment>
<dbReference type="PANTHER" id="PTHR10408:SF8">
    <property type="entry name" value="O-ACYLTRANSFERASE"/>
    <property type="match status" value="1"/>
</dbReference>
<feature type="transmembrane region" description="Helical" evidence="12">
    <location>
        <begin position="155"/>
        <end position="176"/>
    </location>
</feature>
<feature type="transmembrane region" description="Helical" evidence="12">
    <location>
        <begin position="466"/>
        <end position="483"/>
    </location>
</feature>
<proteinExistence type="inferred from homology"/>
<feature type="compositionally biased region" description="Polar residues" evidence="11">
    <location>
        <begin position="91"/>
        <end position="110"/>
    </location>
</feature>
<evidence type="ECO:0000313" key="14">
    <source>
        <dbReference type="Proteomes" id="UP000494163"/>
    </source>
</evidence>
<feature type="active site" evidence="10">
    <location>
        <position position="479"/>
    </location>
</feature>
<feature type="compositionally biased region" description="Polar residues" evidence="11">
    <location>
        <begin position="58"/>
        <end position="85"/>
    </location>
</feature>
<feature type="transmembrane region" description="Helical" evidence="12">
    <location>
        <begin position="196"/>
        <end position="215"/>
    </location>
</feature>
<dbReference type="PANTHER" id="PTHR10408">
    <property type="entry name" value="STEROL O-ACYLTRANSFERASE"/>
    <property type="match status" value="1"/>
</dbReference>
<dbReference type="Pfam" id="PF03062">
    <property type="entry name" value="MBOAT"/>
    <property type="match status" value="1"/>
</dbReference>
<evidence type="ECO:0000256" key="3">
    <source>
        <dbReference type="ARBA" id="ARBA00022679"/>
    </source>
</evidence>
<evidence type="ECO:0000256" key="12">
    <source>
        <dbReference type="SAM" id="Phobius"/>
    </source>
</evidence>
<evidence type="ECO:0000256" key="2">
    <source>
        <dbReference type="ARBA" id="ARBA00009010"/>
    </source>
</evidence>
<feature type="transmembrane region" description="Helical" evidence="12">
    <location>
        <begin position="379"/>
        <end position="404"/>
    </location>
</feature>
<dbReference type="OrthoDB" id="10039049at2759"/>
<dbReference type="EMBL" id="CP012526">
    <property type="protein sequence ID" value="ALC47858.1"/>
    <property type="molecule type" value="Genomic_DNA"/>
</dbReference>
<feature type="transmembrane region" description="Helical" evidence="12">
    <location>
        <begin position="342"/>
        <end position="359"/>
    </location>
</feature>
<dbReference type="PIRSF" id="PIRSF000439">
    <property type="entry name" value="Oat_ACAT_DAG_ARE"/>
    <property type="match status" value="1"/>
</dbReference>
<keyword evidence="3 9" id="KW-0808">Transferase</keyword>
<reference evidence="13 14" key="1">
    <citation type="submission" date="2015-08" db="EMBL/GenBank/DDBJ databases">
        <title>Ancestral chromatin configuration constrains chromatin evolution on differentiating sex chromosomes in Drosophila.</title>
        <authorList>
            <person name="Zhou Q."/>
            <person name="Bachtrog D."/>
        </authorList>
    </citation>
    <scope>NUCLEOTIDE SEQUENCE [LARGE SCALE GENOMIC DNA]</scope>
    <source>
        <tissue evidence="13">Whole larvae</tissue>
    </source>
</reference>
<name>A0A0M4EKS4_DROBS</name>
<dbReference type="GO" id="GO:0008203">
    <property type="term" value="P:cholesterol metabolic process"/>
    <property type="evidence" value="ECO:0007669"/>
    <property type="project" value="TreeGrafter"/>
</dbReference>
<organism evidence="13 14">
    <name type="scientific">Drosophila busckii</name>
    <name type="common">Fruit fly</name>
    <dbReference type="NCBI Taxonomy" id="30019"/>
    <lineage>
        <taxon>Eukaryota</taxon>
        <taxon>Metazoa</taxon>
        <taxon>Ecdysozoa</taxon>
        <taxon>Arthropoda</taxon>
        <taxon>Hexapoda</taxon>
        <taxon>Insecta</taxon>
        <taxon>Pterygota</taxon>
        <taxon>Neoptera</taxon>
        <taxon>Endopterygota</taxon>
        <taxon>Diptera</taxon>
        <taxon>Brachycera</taxon>
        <taxon>Muscomorpha</taxon>
        <taxon>Ephydroidea</taxon>
        <taxon>Drosophilidae</taxon>
        <taxon>Drosophila</taxon>
    </lineage>
</organism>
<evidence type="ECO:0000256" key="11">
    <source>
        <dbReference type="SAM" id="MobiDB-lite"/>
    </source>
</evidence>
<keyword evidence="8 9" id="KW-0012">Acyltransferase</keyword>
<gene>
    <name evidence="13" type="ORF">Dbus_chr3Rg2608</name>
</gene>
<dbReference type="OMA" id="SCMIEDV"/>
<keyword evidence="6 12" id="KW-1133">Transmembrane helix</keyword>
<feature type="transmembrane region" description="Helical" evidence="12">
    <location>
        <begin position="520"/>
        <end position="538"/>
    </location>
</feature>
<dbReference type="STRING" id="30019.A0A0M4EKS4"/>
<feature type="transmembrane region" description="Helical" evidence="12">
    <location>
        <begin position="489"/>
        <end position="508"/>
    </location>
</feature>
<keyword evidence="4 12" id="KW-0812">Transmembrane</keyword>
<evidence type="ECO:0000256" key="5">
    <source>
        <dbReference type="ARBA" id="ARBA00022824"/>
    </source>
</evidence>
<dbReference type="InterPro" id="IPR004299">
    <property type="entry name" value="MBOAT_fam"/>
</dbReference>